<comment type="catalytic activity">
    <reaction evidence="15">
        <text>L-arginyl-L-alpha-amino acid(out) = L-arginyl-L-alpha-amino acid(in)</text>
        <dbReference type="Rhea" id="RHEA:79371"/>
        <dbReference type="ChEBI" id="CHEBI:84315"/>
    </reaction>
</comment>
<gene>
    <name evidence="28" type="primary">MFSD1</name>
    <name evidence="28" type="ORF">TNCT_145351</name>
</gene>
<comment type="catalytic activity">
    <reaction evidence="20">
        <text>L-lysyl-glycine(out) = L-lysyl-glycine(in)</text>
        <dbReference type="Rhea" id="RHEA:79407"/>
        <dbReference type="ChEBI" id="CHEBI:191202"/>
    </reaction>
</comment>
<evidence type="ECO:0000256" key="2">
    <source>
        <dbReference type="ARBA" id="ARBA00008335"/>
    </source>
</evidence>
<dbReference type="EMBL" id="BMAO01032881">
    <property type="protein sequence ID" value="GFQ85407.1"/>
    <property type="molecule type" value="Genomic_DNA"/>
</dbReference>
<evidence type="ECO:0000256" key="16">
    <source>
        <dbReference type="ARBA" id="ARBA00044900"/>
    </source>
</evidence>
<dbReference type="PROSITE" id="PS50850">
    <property type="entry name" value="MFS"/>
    <property type="match status" value="1"/>
</dbReference>
<feature type="domain" description="Major facilitator superfamily (MFS) profile" evidence="27">
    <location>
        <begin position="44"/>
        <end position="445"/>
    </location>
</feature>
<comment type="catalytic activity">
    <reaction evidence="14">
        <text>L-aspartyl-L-lysine(out) = L-aspartyl-L-lysine(in)</text>
        <dbReference type="Rhea" id="RHEA:79411"/>
        <dbReference type="ChEBI" id="CHEBI:229953"/>
    </reaction>
</comment>
<feature type="transmembrane region" description="Helical" evidence="26">
    <location>
        <begin position="307"/>
        <end position="324"/>
    </location>
</feature>
<dbReference type="AlphaFoldDB" id="A0A8X6FPM3"/>
<feature type="transmembrane region" description="Helical" evidence="26">
    <location>
        <begin position="209"/>
        <end position="235"/>
    </location>
</feature>
<protein>
    <recommendedName>
        <fullName evidence="21">Lysosomal dipeptide transporter MFSD1</fullName>
    </recommendedName>
    <alternativeName>
        <fullName evidence="22">Major facilitator superfamily domain-containing protein 1</fullName>
    </alternativeName>
</protein>
<evidence type="ECO:0000256" key="8">
    <source>
        <dbReference type="ARBA" id="ARBA00044876"/>
    </source>
</evidence>
<accession>A0A8X6FPM3</accession>
<dbReference type="CDD" id="cd17340">
    <property type="entry name" value="MFS_MFSD1"/>
    <property type="match status" value="1"/>
</dbReference>
<evidence type="ECO:0000256" key="18">
    <source>
        <dbReference type="ARBA" id="ARBA00044912"/>
    </source>
</evidence>
<comment type="catalytic activity">
    <reaction evidence="16">
        <text>L-lysyl-L-lysine(out) = L-lysyl-L-lysine(in)</text>
        <dbReference type="Rhea" id="RHEA:79403"/>
        <dbReference type="ChEBI" id="CHEBI:229956"/>
    </reaction>
</comment>
<comment type="subcellular location">
    <subcellularLocation>
        <location evidence="1">Lysosome membrane</location>
        <topology evidence="1">Multi-pass membrane protein</topology>
    </subcellularLocation>
</comment>
<proteinExistence type="inferred from homology"/>
<evidence type="ECO:0000256" key="26">
    <source>
        <dbReference type="SAM" id="Phobius"/>
    </source>
</evidence>
<evidence type="ECO:0000256" key="20">
    <source>
        <dbReference type="ARBA" id="ARBA00044924"/>
    </source>
</evidence>
<evidence type="ECO:0000259" key="27">
    <source>
        <dbReference type="PROSITE" id="PS50850"/>
    </source>
</evidence>
<evidence type="ECO:0000256" key="12">
    <source>
        <dbReference type="ARBA" id="ARBA00044891"/>
    </source>
</evidence>
<comment type="catalytic activity">
    <reaction evidence="12">
        <text>L-lysyl-L-alpha-amino acid(out) = L-lysyl-L-alpha-amino acid(in)</text>
        <dbReference type="Rhea" id="RHEA:79387"/>
        <dbReference type="ChEBI" id="CHEBI:229965"/>
    </reaction>
</comment>
<dbReference type="InterPro" id="IPR036259">
    <property type="entry name" value="MFS_trans_sf"/>
</dbReference>
<comment type="catalytic activity">
    <reaction evidence="11">
        <text>L-alpha-aminoacyl-L-histidine(out) = L-alpha-aminoacyl-L-histidine(in)</text>
        <dbReference type="Rhea" id="RHEA:79375"/>
        <dbReference type="ChEBI" id="CHEBI:229967"/>
    </reaction>
</comment>
<feature type="transmembrane region" description="Helical" evidence="26">
    <location>
        <begin position="389"/>
        <end position="412"/>
    </location>
</feature>
<feature type="transmembrane region" description="Helical" evidence="26">
    <location>
        <begin position="83"/>
        <end position="105"/>
    </location>
</feature>
<feature type="transmembrane region" description="Helical" evidence="26">
    <location>
        <begin position="418"/>
        <end position="441"/>
    </location>
</feature>
<dbReference type="OrthoDB" id="424834at2759"/>
<dbReference type="InterPro" id="IPR052187">
    <property type="entry name" value="MFSD1"/>
</dbReference>
<comment type="subunit">
    <text evidence="24">Homodimer. Interacts with lysosomal protein GLMP (via lumenal domain); the interaction starts while both proteins are still in the endoplasmic reticulum and is required for stabilization of MFSD1 in lysosomes but has no direct effect on its targeting to lysosomes or transporter activity.</text>
</comment>
<evidence type="ECO:0000256" key="11">
    <source>
        <dbReference type="ARBA" id="ARBA00044884"/>
    </source>
</evidence>
<comment type="caution">
    <text evidence="28">The sequence shown here is derived from an EMBL/GenBank/DDBJ whole genome shotgun (WGS) entry which is preliminary data.</text>
</comment>
<comment type="catalytic activity">
    <reaction evidence="8">
        <text>L-lysyl-L-alanine(out) = L-lysyl-L-alanine(in)</text>
        <dbReference type="Rhea" id="RHEA:79399"/>
        <dbReference type="ChEBI" id="CHEBI:229954"/>
    </reaction>
</comment>
<evidence type="ECO:0000256" key="5">
    <source>
        <dbReference type="ARBA" id="ARBA00022989"/>
    </source>
</evidence>
<comment type="catalytic activity">
    <reaction evidence="13">
        <text>L-alpha-aminoacyl-L-lysine(out) = L-alpha-aminoacyl-L-lysine(in)</text>
        <dbReference type="Rhea" id="RHEA:79383"/>
        <dbReference type="ChEBI" id="CHEBI:229966"/>
    </reaction>
</comment>
<evidence type="ECO:0000256" key="7">
    <source>
        <dbReference type="ARBA" id="ARBA00023228"/>
    </source>
</evidence>
<feature type="transmembrane region" description="Helical" evidence="26">
    <location>
        <begin position="111"/>
        <end position="134"/>
    </location>
</feature>
<evidence type="ECO:0000256" key="13">
    <source>
        <dbReference type="ARBA" id="ARBA00044893"/>
    </source>
</evidence>
<dbReference type="PANTHER" id="PTHR23512">
    <property type="entry name" value="MAJOR FACILITATOR SUPERFAMILY DOMAIN-CONTAINING PROTEIN 1"/>
    <property type="match status" value="1"/>
</dbReference>
<dbReference type="PANTHER" id="PTHR23512:SF3">
    <property type="entry name" value="MAJOR FACILITATOR SUPERFAMILY DOMAIN-CONTAINING PROTEIN 1"/>
    <property type="match status" value="1"/>
</dbReference>
<comment type="catalytic activity">
    <reaction evidence="9">
        <text>L-histidyl-glycine(out) = L-histidyl-glycine(in)</text>
        <dbReference type="Rhea" id="RHEA:79395"/>
        <dbReference type="ChEBI" id="CHEBI:229957"/>
    </reaction>
</comment>
<evidence type="ECO:0000256" key="10">
    <source>
        <dbReference type="ARBA" id="ARBA00044881"/>
    </source>
</evidence>
<evidence type="ECO:0000313" key="28">
    <source>
        <dbReference type="EMBL" id="GFQ85407.1"/>
    </source>
</evidence>
<feature type="transmembrane region" description="Helical" evidence="26">
    <location>
        <begin position="331"/>
        <end position="350"/>
    </location>
</feature>
<comment type="catalytic activity">
    <reaction evidence="19">
        <text>L-alanyl-L-lysine(out) = L-alanyl-L-lysine(in)</text>
        <dbReference type="Rhea" id="RHEA:79415"/>
        <dbReference type="ChEBI" id="CHEBI:192470"/>
    </reaction>
</comment>
<feature type="transmembrane region" description="Helical" evidence="26">
    <location>
        <begin position="42"/>
        <end position="62"/>
    </location>
</feature>
<keyword evidence="6 26" id="KW-0472">Membrane</keyword>
<dbReference type="Proteomes" id="UP000887116">
    <property type="component" value="Unassembled WGS sequence"/>
</dbReference>
<dbReference type="SUPFAM" id="SSF103473">
    <property type="entry name" value="MFS general substrate transporter"/>
    <property type="match status" value="1"/>
</dbReference>
<evidence type="ECO:0000313" key="29">
    <source>
        <dbReference type="Proteomes" id="UP000887116"/>
    </source>
</evidence>
<evidence type="ECO:0000256" key="25">
    <source>
        <dbReference type="SAM" id="MobiDB-lite"/>
    </source>
</evidence>
<organism evidence="28 29">
    <name type="scientific">Trichonephila clavata</name>
    <name type="common">Joro spider</name>
    <name type="synonym">Nephila clavata</name>
    <dbReference type="NCBI Taxonomy" id="2740835"/>
    <lineage>
        <taxon>Eukaryota</taxon>
        <taxon>Metazoa</taxon>
        <taxon>Ecdysozoa</taxon>
        <taxon>Arthropoda</taxon>
        <taxon>Chelicerata</taxon>
        <taxon>Arachnida</taxon>
        <taxon>Araneae</taxon>
        <taxon>Araneomorphae</taxon>
        <taxon>Entelegynae</taxon>
        <taxon>Araneoidea</taxon>
        <taxon>Nephilidae</taxon>
        <taxon>Trichonephila</taxon>
    </lineage>
</organism>
<evidence type="ECO:0000256" key="6">
    <source>
        <dbReference type="ARBA" id="ARBA00023136"/>
    </source>
</evidence>
<reference evidence="28" key="1">
    <citation type="submission" date="2020-07" db="EMBL/GenBank/DDBJ databases">
        <title>Multicomponent nature underlies the extraordinary mechanical properties of spider dragline silk.</title>
        <authorList>
            <person name="Kono N."/>
            <person name="Nakamura H."/>
            <person name="Mori M."/>
            <person name="Yoshida Y."/>
            <person name="Ohtoshi R."/>
            <person name="Malay A.D."/>
            <person name="Moran D.A.P."/>
            <person name="Tomita M."/>
            <person name="Numata K."/>
            <person name="Arakawa K."/>
        </authorList>
    </citation>
    <scope>NUCLEOTIDE SEQUENCE</scope>
</reference>
<evidence type="ECO:0000256" key="22">
    <source>
        <dbReference type="ARBA" id="ARBA00045018"/>
    </source>
</evidence>
<comment type="catalytic activity">
    <reaction evidence="18">
        <text>L-histidyl-L-alpha-amino acid(out) = L-histidyl-L-alpha-amino acid(in)</text>
        <dbReference type="Rhea" id="RHEA:79379"/>
        <dbReference type="ChEBI" id="CHEBI:229964"/>
    </reaction>
</comment>
<evidence type="ECO:0000256" key="3">
    <source>
        <dbReference type="ARBA" id="ARBA00022448"/>
    </source>
</evidence>
<comment type="catalytic activity">
    <reaction evidence="17">
        <text>L-arginyl-glycine(out) = L-arginyl-glycine(in)</text>
        <dbReference type="Rhea" id="RHEA:79391"/>
        <dbReference type="ChEBI" id="CHEBI:229955"/>
    </reaction>
</comment>
<comment type="similarity">
    <text evidence="2">Belongs to the major facilitator superfamily.</text>
</comment>
<evidence type="ECO:0000256" key="24">
    <source>
        <dbReference type="ARBA" id="ARBA00046376"/>
    </source>
</evidence>
<evidence type="ECO:0000256" key="9">
    <source>
        <dbReference type="ARBA" id="ARBA00044878"/>
    </source>
</evidence>
<comment type="catalytic activity">
    <reaction evidence="10">
        <text>L-alpha-aminoacyl-L-arginine(out) = L-alpha-aminoacyl-L-arginine(in)</text>
        <dbReference type="Rhea" id="RHEA:79367"/>
        <dbReference type="ChEBI" id="CHEBI:229968"/>
    </reaction>
</comment>
<keyword evidence="7" id="KW-0458">Lysosome</keyword>
<evidence type="ECO:0000256" key="14">
    <source>
        <dbReference type="ARBA" id="ARBA00044898"/>
    </source>
</evidence>
<sequence length="527" mass="58982">MMRETESEISSRESSVREVPTDSNDQDKSFCLWALCNPRKPAHRYFALIFMCFLSFGSYFCYDNPGALQDQIMNDMRVSTLQFTYLYSWYSWPNVILCFFGGFLIDRVFGIRLGAIIFSAFILVGQFVFALGALIDKYWLMEFGRFIFGIGGESLSVAQNTYAVSWFKGKELNMVFGMQLSFARVGSAVNFNVTPAIYREVAQHHSGTAVLGITLFIASLTCVLSLICALIMGFFDWRAEKILNKAAGQCGEVVRLSDIKDFPATFWVITAVCVTYYSAIFPFIGLGSVFFARKYGLDHDTANTVDSIVYLISAIASPLLGLLVDKVGRNLLWVFISVFLTLVCHMMLGFTTINPWIPMIGIGLTYSLLACGLWPMVALEVPEHQLGTAYGIMQSVQNLGLAVVSIAAGAIVDYKGYVFLEIFFMYFVIVSVICVILLFVLNTSKGGLLNMTVQERIAREDELKRAELLESERLLAAGSMADVTPHDMLQPKSDFYIRNRFLCRIGAKLPPHYDITTCALMHRTGLK</sequence>
<dbReference type="Gene3D" id="1.20.1250.20">
    <property type="entry name" value="MFS general substrate transporter like domains"/>
    <property type="match status" value="2"/>
</dbReference>
<dbReference type="InterPro" id="IPR011701">
    <property type="entry name" value="MFS"/>
</dbReference>
<feature type="region of interest" description="Disordered" evidence="25">
    <location>
        <begin position="1"/>
        <end position="25"/>
    </location>
</feature>
<evidence type="ECO:0000256" key="15">
    <source>
        <dbReference type="ARBA" id="ARBA00044899"/>
    </source>
</evidence>
<dbReference type="Pfam" id="PF07690">
    <property type="entry name" value="MFS_1"/>
    <property type="match status" value="1"/>
</dbReference>
<evidence type="ECO:0000256" key="17">
    <source>
        <dbReference type="ARBA" id="ARBA00044903"/>
    </source>
</evidence>
<comment type="function">
    <text evidence="23">Lysosomal dipeptide uniporter that selectively exports lysine, arginine or histidine-containing dipeptides with a net positive charge from the lysosome lumen into the cytosol. Could play a role in a specific type of protein O-glycosylation indirectly regulating macrophages migration and tissue invasion. Also essential for liver homeostasis.</text>
</comment>
<evidence type="ECO:0000256" key="19">
    <source>
        <dbReference type="ARBA" id="ARBA00044919"/>
    </source>
</evidence>
<feature type="transmembrane region" description="Helical" evidence="26">
    <location>
        <begin position="264"/>
        <end position="287"/>
    </location>
</feature>
<evidence type="ECO:0000256" key="1">
    <source>
        <dbReference type="ARBA" id="ARBA00004155"/>
    </source>
</evidence>
<keyword evidence="3" id="KW-0813">Transport</keyword>
<keyword evidence="5 26" id="KW-1133">Transmembrane helix</keyword>
<evidence type="ECO:0000256" key="23">
    <source>
        <dbReference type="ARBA" id="ARBA00045709"/>
    </source>
</evidence>
<keyword evidence="4 26" id="KW-0812">Transmembrane</keyword>
<feature type="transmembrane region" description="Helical" evidence="26">
    <location>
        <begin position="356"/>
        <end position="377"/>
    </location>
</feature>
<dbReference type="GO" id="GO:0005765">
    <property type="term" value="C:lysosomal membrane"/>
    <property type="evidence" value="ECO:0007669"/>
    <property type="project" value="UniProtKB-SubCell"/>
</dbReference>
<dbReference type="InterPro" id="IPR020846">
    <property type="entry name" value="MFS_dom"/>
</dbReference>
<evidence type="ECO:0000256" key="4">
    <source>
        <dbReference type="ARBA" id="ARBA00022692"/>
    </source>
</evidence>
<name>A0A8X6FPM3_TRICU</name>
<dbReference type="GO" id="GO:0022857">
    <property type="term" value="F:transmembrane transporter activity"/>
    <property type="evidence" value="ECO:0007669"/>
    <property type="project" value="InterPro"/>
</dbReference>
<evidence type="ECO:0000256" key="21">
    <source>
        <dbReference type="ARBA" id="ARBA00044985"/>
    </source>
</evidence>
<keyword evidence="29" id="KW-1185">Reference proteome</keyword>